<evidence type="ECO:0000313" key="3">
    <source>
        <dbReference type="Proteomes" id="UP000054321"/>
    </source>
</evidence>
<accession>A0A0C3D1J6</accession>
<feature type="transmembrane region" description="Helical" evidence="1">
    <location>
        <begin position="153"/>
        <end position="174"/>
    </location>
</feature>
<evidence type="ECO:0000256" key="1">
    <source>
        <dbReference type="SAM" id="Phobius"/>
    </source>
</evidence>
<dbReference type="Proteomes" id="UP000054321">
    <property type="component" value="Unassembled WGS sequence"/>
</dbReference>
<feature type="transmembrane region" description="Helical" evidence="1">
    <location>
        <begin position="20"/>
        <end position="42"/>
    </location>
</feature>
<organism evidence="2 3">
    <name type="scientific">Oidiodendron maius (strain Zn)</name>
    <dbReference type="NCBI Taxonomy" id="913774"/>
    <lineage>
        <taxon>Eukaryota</taxon>
        <taxon>Fungi</taxon>
        <taxon>Dikarya</taxon>
        <taxon>Ascomycota</taxon>
        <taxon>Pezizomycotina</taxon>
        <taxon>Leotiomycetes</taxon>
        <taxon>Leotiomycetes incertae sedis</taxon>
        <taxon>Myxotrichaceae</taxon>
        <taxon>Oidiodendron</taxon>
    </lineage>
</organism>
<dbReference type="HOGENOM" id="CLU_1475582_0_0_1"/>
<reference evidence="3" key="2">
    <citation type="submission" date="2015-01" db="EMBL/GenBank/DDBJ databases">
        <title>Evolutionary Origins and Diversification of the Mycorrhizal Mutualists.</title>
        <authorList>
            <consortium name="DOE Joint Genome Institute"/>
            <consortium name="Mycorrhizal Genomics Consortium"/>
            <person name="Kohler A."/>
            <person name="Kuo A."/>
            <person name="Nagy L.G."/>
            <person name="Floudas D."/>
            <person name="Copeland A."/>
            <person name="Barry K.W."/>
            <person name="Cichocki N."/>
            <person name="Veneault-Fourrey C."/>
            <person name="LaButti K."/>
            <person name="Lindquist E.A."/>
            <person name="Lipzen A."/>
            <person name="Lundell T."/>
            <person name="Morin E."/>
            <person name="Murat C."/>
            <person name="Riley R."/>
            <person name="Ohm R."/>
            <person name="Sun H."/>
            <person name="Tunlid A."/>
            <person name="Henrissat B."/>
            <person name="Grigoriev I.V."/>
            <person name="Hibbett D.S."/>
            <person name="Martin F."/>
        </authorList>
    </citation>
    <scope>NUCLEOTIDE SEQUENCE [LARGE SCALE GENOMIC DNA]</scope>
    <source>
        <strain evidence="3">Zn</strain>
    </source>
</reference>
<keyword evidence="1" id="KW-1133">Transmembrane helix</keyword>
<sequence>MNFVEALWIDWYRLWGNDYLGMVMAIICSQEILNLTLGYSSFLRSKAHTPPRTWRAFLLGLDFAVEYPIVFTYLPSVPQNPGRVVSSSLPSPISLIFQVGILLLIENICSMLLPAFGPSQGEEKEFSAAIALSSEFLAPRITLMAGIPLLESILLGSVLMGQLHFGGIVGWLLCRHFFVKSRL</sequence>
<proteinExistence type="predicted"/>
<name>A0A0C3D1J6_OIDMZ</name>
<feature type="transmembrane region" description="Helical" evidence="1">
    <location>
        <begin position="54"/>
        <end position="75"/>
    </location>
</feature>
<dbReference type="InParanoid" id="A0A0C3D1J6"/>
<reference evidence="2 3" key="1">
    <citation type="submission" date="2014-04" db="EMBL/GenBank/DDBJ databases">
        <authorList>
            <consortium name="DOE Joint Genome Institute"/>
            <person name="Kuo A."/>
            <person name="Martino E."/>
            <person name="Perotto S."/>
            <person name="Kohler A."/>
            <person name="Nagy L.G."/>
            <person name="Floudas D."/>
            <person name="Copeland A."/>
            <person name="Barry K.W."/>
            <person name="Cichocki N."/>
            <person name="Veneault-Fourrey C."/>
            <person name="LaButti K."/>
            <person name="Lindquist E.A."/>
            <person name="Lipzen A."/>
            <person name="Lundell T."/>
            <person name="Morin E."/>
            <person name="Murat C."/>
            <person name="Sun H."/>
            <person name="Tunlid A."/>
            <person name="Henrissat B."/>
            <person name="Grigoriev I.V."/>
            <person name="Hibbett D.S."/>
            <person name="Martin F."/>
            <person name="Nordberg H.P."/>
            <person name="Cantor M.N."/>
            <person name="Hua S.X."/>
        </authorList>
    </citation>
    <scope>NUCLEOTIDE SEQUENCE [LARGE SCALE GENOMIC DNA]</scope>
    <source>
        <strain evidence="2 3">Zn</strain>
    </source>
</reference>
<evidence type="ECO:0000313" key="2">
    <source>
        <dbReference type="EMBL" id="KIM95777.1"/>
    </source>
</evidence>
<keyword evidence="1" id="KW-0812">Transmembrane</keyword>
<keyword evidence="1" id="KW-0472">Membrane</keyword>
<dbReference type="EMBL" id="KN832886">
    <property type="protein sequence ID" value="KIM95777.1"/>
    <property type="molecule type" value="Genomic_DNA"/>
</dbReference>
<dbReference type="AlphaFoldDB" id="A0A0C3D1J6"/>
<protein>
    <submittedName>
        <fullName evidence="2">Uncharacterized protein</fullName>
    </submittedName>
</protein>
<keyword evidence="3" id="KW-1185">Reference proteome</keyword>
<gene>
    <name evidence="2" type="ORF">OIDMADRAFT_21063</name>
</gene>